<keyword evidence="3" id="KW-0804">Transcription</keyword>
<reference evidence="5" key="1">
    <citation type="submission" date="2023-06" db="EMBL/GenBank/DDBJ databases">
        <authorList>
            <person name="Jiang Y."/>
            <person name="Liu Q."/>
        </authorList>
    </citation>
    <scope>NUCLEOTIDE SEQUENCE</scope>
    <source>
        <strain evidence="5">CGMCC 1.12090</strain>
    </source>
</reference>
<protein>
    <submittedName>
        <fullName evidence="5">AraC family transcriptional regulator</fullName>
    </submittedName>
</protein>
<keyword evidence="6" id="KW-1185">Reference proteome</keyword>
<accession>A0ABT8SAA6</accession>
<dbReference type="PANTHER" id="PTHR43436">
    <property type="entry name" value="ARAC-FAMILY TRANSCRIPTIONAL REGULATOR"/>
    <property type="match status" value="1"/>
</dbReference>
<dbReference type="Gene3D" id="1.10.10.60">
    <property type="entry name" value="Homeodomain-like"/>
    <property type="match status" value="1"/>
</dbReference>
<dbReference type="PROSITE" id="PS01124">
    <property type="entry name" value="HTH_ARAC_FAMILY_2"/>
    <property type="match status" value="1"/>
</dbReference>
<name>A0ABT8SAA6_9BURK</name>
<dbReference type="EMBL" id="JAUKVY010000022">
    <property type="protein sequence ID" value="MDO1535730.1"/>
    <property type="molecule type" value="Genomic_DNA"/>
</dbReference>
<organism evidence="5 6">
    <name type="scientific">Variovorax ginsengisoli</name>
    <dbReference type="NCBI Taxonomy" id="363844"/>
    <lineage>
        <taxon>Bacteria</taxon>
        <taxon>Pseudomonadati</taxon>
        <taxon>Pseudomonadota</taxon>
        <taxon>Betaproteobacteria</taxon>
        <taxon>Burkholderiales</taxon>
        <taxon>Comamonadaceae</taxon>
        <taxon>Variovorax</taxon>
    </lineage>
</organism>
<comment type="caution">
    <text evidence="5">The sequence shown here is derived from an EMBL/GenBank/DDBJ whole genome shotgun (WGS) entry which is preliminary data.</text>
</comment>
<feature type="domain" description="HTH araC/xylS-type" evidence="4">
    <location>
        <begin position="167"/>
        <end position="264"/>
    </location>
</feature>
<dbReference type="Proteomes" id="UP001169027">
    <property type="component" value="Unassembled WGS sequence"/>
</dbReference>
<evidence type="ECO:0000313" key="5">
    <source>
        <dbReference type="EMBL" id="MDO1535730.1"/>
    </source>
</evidence>
<evidence type="ECO:0000313" key="6">
    <source>
        <dbReference type="Proteomes" id="UP001169027"/>
    </source>
</evidence>
<dbReference type="SMART" id="SM00342">
    <property type="entry name" value="HTH_ARAC"/>
    <property type="match status" value="1"/>
</dbReference>
<sequence>MHIELESSASTIAVRGSAPARQEPLMWLNADRVLYVGLLGEPSVRTFGAYSIYVSLSKPHRISVAGGAWEEAEVSVIPPYVPHRIASGERMICNILIEADSVESKRLPIFIAQGRGLVFDDEVLRALRAALERFRCSSTRQFPQTADFDRSFFGDALPPRAIDRRIRATLARIKDDPNSHTSAQDCADASHLSVSRFLHLFKAEVGTPFRSFRTWQRARSVLYYVTQNANLANIALDVGYPDSTHFSHSIRQVYGLTPKSIFAGSRRLELYGRAAAGSPRYQFA</sequence>
<keyword evidence="2" id="KW-0238">DNA-binding</keyword>
<keyword evidence="1" id="KW-0805">Transcription regulation</keyword>
<evidence type="ECO:0000256" key="3">
    <source>
        <dbReference type="ARBA" id="ARBA00023163"/>
    </source>
</evidence>
<dbReference type="PANTHER" id="PTHR43436:SF1">
    <property type="entry name" value="TRANSCRIPTIONAL REGULATORY PROTEIN"/>
    <property type="match status" value="1"/>
</dbReference>
<evidence type="ECO:0000259" key="4">
    <source>
        <dbReference type="PROSITE" id="PS01124"/>
    </source>
</evidence>
<dbReference type="SUPFAM" id="SSF46689">
    <property type="entry name" value="Homeodomain-like"/>
    <property type="match status" value="1"/>
</dbReference>
<gene>
    <name evidence="5" type="ORF">Q2T77_25945</name>
</gene>
<dbReference type="RefSeq" id="WP_301813542.1">
    <property type="nucleotide sequence ID" value="NZ_JAUJZH010000022.1"/>
</dbReference>
<dbReference type="InterPro" id="IPR009057">
    <property type="entry name" value="Homeodomain-like_sf"/>
</dbReference>
<dbReference type="InterPro" id="IPR018062">
    <property type="entry name" value="HTH_AraC-typ_CS"/>
</dbReference>
<evidence type="ECO:0000256" key="2">
    <source>
        <dbReference type="ARBA" id="ARBA00023125"/>
    </source>
</evidence>
<proteinExistence type="predicted"/>
<dbReference type="PROSITE" id="PS00041">
    <property type="entry name" value="HTH_ARAC_FAMILY_1"/>
    <property type="match status" value="1"/>
</dbReference>
<dbReference type="InterPro" id="IPR018060">
    <property type="entry name" value="HTH_AraC"/>
</dbReference>
<evidence type="ECO:0000256" key="1">
    <source>
        <dbReference type="ARBA" id="ARBA00023015"/>
    </source>
</evidence>
<dbReference type="Pfam" id="PF12833">
    <property type="entry name" value="HTH_18"/>
    <property type="match status" value="1"/>
</dbReference>